<sequence length="267" mass="31196">MLDTKKGKYTHEENERIIQKINDDFAQGIREKETLKELSRELNRGFAGIMSHVRKLRNQFPDRFPAKQKANRSRNDRMNSWTEAEEQLVIETVNRHLEQGKPLSTAISELERQLKRTQGAIYQRIYNLRHKYPERFKHIPQPRPRGRRRLKPWQIESSPSQQGEGSHSEPHTTPIQGEIAASLEPSDPASLPGRNKIPTPSEEEMVLKAFEKRYGKLNNAARKKMRALIQEYGGTRVSIALFTLSEDKEFPAFILRFLHDHLERNRL</sequence>
<organism evidence="1 2">
    <name type="scientific">Melghirimyces thermohalophilus</name>
    <dbReference type="NCBI Taxonomy" id="1236220"/>
    <lineage>
        <taxon>Bacteria</taxon>
        <taxon>Bacillati</taxon>
        <taxon>Bacillota</taxon>
        <taxon>Bacilli</taxon>
        <taxon>Bacillales</taxon>
        <taxon>Thermoactinomycetaceae</taxon>
        <taxon>Melghirimyces</taxon>
    </lineage>
</organism>
<dbReference type="RefSeq" id="WP_091572415.1">
    <property type="nucleotide sequence ID" value="NZ_FMZA01000021.1"/>
</dbReference>
<evidence type="ECO:0000313" key="1">
    <source>
        <dbReference type="EMBL" id="SDC90831.1"/>
    </source>
</evidence>
<protein>
    <submittedName>
        <fullName evidence="1">Uncharacterized protein</fullName>
    </submittedName>
</protein>
<dbReference type="AlphaFoldDB" id="A0A1G6QF95"/>
<dbReference type="Proteomes" id="UP000199387">
    <property type="component" value="Unassembled WGS sequence"/>
</dbReference>
<evidence type="ECO:0000313" key="2">
    <source>
        <dbReference type="Proteomes" id="UP000199387"/>
    </source>
</evidence>
<dbReference type="OrthoDB" id="2987087at2"/>
<dbReference type="EMBL" id="FMZA01000021">
    <property type="protein sequence ID" value="SDC90831.1"/>
    <property type="molecule type" value="Genomic_DNA"/>
</dbReference>
<gene>
    <name evidence="1" type="ORF">SAMN04488112_12130</name>
</gene>
<proteinExistence type="predicted"/>
<reference evidence="1 2" key="1">
    <citation type="submission" date="2016-10" db="EMBL/GenBank/DDBJ databases">
        <authorList>
            <person name="de Groot N.N."/>
        </authorList>
    </citation>
    <scope>NUCLEOTIDE SEQUENCE [LARGE SCALE GENOMIC DNA]</scope>
    <source>
        <strain evidence="1 2">DSM 45514</strain>
    </source>
</reference>
<keyword evidence="2" id="KW-1185">Reference proteome</keyword>
<name>A0A1G6QF95_9BACL</name>
<accession>A0A1G6QF95</accession>